<evidence type="ECO:0000313" key="10">
    <source>
        <dbReference type="Proteomes" id="UP000049983"/>
    </source>
</evidence>
<dbReference type="OrthoDB" id="9812221at2"/>
<dbReference type="PANTHER" id="PTHR42718">
    <property type="entry name" value="MAJOR FACILITATOR SUPERFAMILY MULTIDRUG TRANSPORTER MFSC"/>
    <property type="match status" value="1"/>
</dbReference>
<reference evidence="10" key="1">
    <citation type="submission" date="2015-07" db="EMBL/GenBank/DDBJ databases">
        <authorList>
            <person name="Rodrigo-Torres Lidia"/>
            <person name="Arahal R.David."/>
        </authorList>
    </citation>
    <scope>NUCLEOTIDE SEQUENCE [LARGE SCALE GENOMIC DNA]</scope>
    <source>
        <strain evidence="10">CECT 5096</strain>
    </source>
</reference>
<keyword evidence="5 7" id="KW-1133">Transmembrane helix</keyword>
<protein>
    <submittedName>
        <fullName evidence="9">Multidrug-efflux transporter 3</fullName>
    </submittedName>
</protein>
<dbReference type="CDD" id="cd17321">
    <property type="entry name" value="MFS_MMR_MDR_like"/>
    <property type="match status" value="1"/>
</dbReference>
<feature type="transmembrane region" description="Helical" evidence="7">
    <location>
        <begin position="199"/>
        <end position="218"/>
    </location>
</feature>
<feature type="transmembrane region" description="Helical" evidence="7">
    <location>
        <begin position="12"/>
        <end position="37"/>
    </location>
</feature>
<dbReference type="Proteomes" id="UP000049983">
    <property type="component" value="Unassembled WGS sequence"/>
</dbReference>
<keyword evidence="10" id="KW-1185">Reference proteome</keyword>
<keyword evidence="4 7" id="KW-0812">Transmembrane</keyword>
<evidence type="ECO:0000256" key="7">
    <source>
        <dbReference type="SAM" id="Phobius"/>
    </source>
</evidence>
<dbReference type="Gene3D" id="1.20.1250.20">
    <property type="entry name" value="MFS general substrate transporter like domains"/>
    <property type="match status" value="1"/>
</dbReference>
<feature type="transmembrane region" description="Helical" evidence="7">
    <location>
        <begin position="422"/>
        <end position="443"/>
    </location>
</feature>
<keyword evidence="3" id="KW-1003">Cell membrane</keyword>
<dbReference type="STRING" id="311410.LA5095_01626"/>
<feature type="transmembrane region" description="Helical" evidence="7">
    <location>
        <begin position="167"/>
        <end position="187"/>
    </location>
</feature>
<evidence type="ECO:0000313" key="9">
    <source>
        <dbReference type="EMBL" id="CTQ71346.1"/>
    </source>
</evidence>
<dbReference type="PROSITE" id="PS50850">
    <property type="entry name" value="MFS"/>
    <property type="match status" value="1"/>
</dbReference>
<feature type="transmembrane region" description="Helical" evidence="7">
    <location>
        <begin position="104"/>
        <end position="124"/>
    </location>
</feature>
<comment type="subcellular location">
    <subcellularLocation>
        <location evidence="1">Cell membrane</location>
        <topology evidence="1">Multi-pass membrane protein</topology>
    </subcellularLocation>
</comment>
<dbReference type="SUPFAM" id="SSF103473">
    <property type="entry name" value="MFS general substrate transporter"/>
    <property type="match status" value="1"/>
</dbReference>
<sequence>MHLIDEQNRKWWLLGAISCVLGIVLLDETVVGVALPTIQKSFGLSNTEAHWVVNAYLLTFAAFVAIGGRLADLFGTLRVFLTGLTIFSVCSLVCGFAPTGSILIAARAAQGLGAAIIFPLYVAMIGMTFPKEQRGFGLAVGGAVGTTFLALGPLTGGLLTELVSWRWIFWINPLIAVGVGTIVALTWREIDRPAGQRMDWIGLLLIAVGMFCVVFALMEANNWGWEDLRIPGFLVAGVALLVLFCRVEVSRRTPLIEVQLFRDMVFTSSNLTILMAQYSKIILFVFIALYAQTELGLGPLQAGALVMLSPILQPPAALVCGRMTKKMSYKGLVLIGITGLGVCLIWLTVVAPLKNLLLVACILPLSGAVFPFVMIPTRAAILAMLPEHKHGQGGGVSMASQISGGTIGLAISSAVFPFGGYQAVFGVAAALFLALLGFTLLVFRTGPRENA</sequence>
<evidence type="ECO:0000256" key="4">
    <source>
        <dbReference type="ARBA" id="ARBA00022692"/>
    </source>
</evidence>
<feature type="transmembrane region" description="Helical" evidence="7">
    <location>
        <begin position="396"/>
        <end position="416"/>
    </location>
</feature>
<keyword evidence="2" id="KW-0813">Transport</keyword>
<dbReference type="InterPro" id="IPR036259">
    <property type="entry name" value="MFS_trans_sf"/>
</dbReference>
<dbReference type="InterPro" id="IPR020846">
    <property type="entry name" value="MFS_dom"/>
</dbReference>
<dbReference type="EMBL" id="CXWC01000010">
    <property type="protein sequence ID" value="CTQ71346.1"/>
    <property type="molecule type" value="Genomic_DNA"/>
</dbReference>
<accession>A0A0M7AAA7</accession>
<feature type="transmembrane region" description="Helical" evidence="7">
    <location>
        <begin position="230"/>
        <end position="249"/>
    </location>
</feature>
<evidence type="ECO:0000256" key="6">
    <source>
        <dbReference type="ARBA" id="ARBA00023136"/>
    </source>
</evidence>
<dbReference type="Gene3D" id="1.20.1720.10">
    <property type="entry name" value="Multidrug resistance protein D"/>
    <property type="match status" value="1"/>
</dbReference>
<feature type="transmembrane region" description="Helical" evidence="7">
    <location>
        <begin position="302"/>
        <end position="320"/>
    </location>
</feature>
<feature type="domain" description="Major facilitator superfamily (MFS) profile" evidence="8">
    <location>
        <begin position="13"/>
        <end position="446"/>
    </location>
</feature>
<dbReference type="AlphaFoldDB" id="A0A0M7AAA7"/>
<evidence type="ECO:0000256" key="2">
    <source>
        <dbReference type="ARBA" id="ARBA00022448"/>
    </source>
</evidence>
<organism evidence="9 10">
    <name type="scientific">Roseibium album</name>
    <dbReference type="NCBI Taxonomy" id="311410"/>
    <lineage>
        <taxon>Bacteria</taxon>
        <taxon>Pseudomonadati</taxon>
        <taxon>Pseudomonadota</taxon>
        <taxon>Alphaproteobacteria</taxon>
        <taxon>Hyphomicrobiales</taxon>
        <taxon>Stappiaceae</taxon>
        <taxon>Roseibium</taxon>
    </lineage>
</organism>
<evidence type="ECO:0000256" key="5">
    <source>
        <dbReference type="ARBA" id="ARBA00022989"/>
    </source>
</evidence>
<keyword evidence="6 7" id="KW-0472">Membrane</keyword>
<feature type="transmembrane region" description="Helical" evidence="7">
    <location>
        <begin position="332"/>
        <end position="350"/>
    </location>
</feature>
<dbReference type="GO" id="GO:0005886">
    <property type="term" value="C:plasma membrane"/>
    <property type="evidence" value="ECO:0007669"/>
    <property type="project" value="UniProtKB-SubCell"/>
</dbReference>
<dbReference type="GeneID" id="97670247"/>
<feature type="transmembrane region" description="Helical" evidence="7">
    <location>
        <begin position="270"/>
        <end position="290"/>
    </location>
</feature>
<name>A0A0M7AAA7_9HYPH</name>
<gene>
    <name evidence="9" type="primary">bmr3</name>
    <name evidence="9" type="ORF">LA5096_02880</name>
</gene>
<feature type="transmembrane region" description="Helical" evidence="7">
    <location>
        <begin position="356"/>
        <end position="375"/>
    </location>
</feature>
<evidence type="ECO:0000256" key="1">
    <source>
        <dbReference type="ARBA" id="ARBA00004651"/>
    </source>
</evidence>
<proteinExistence type="predicted"/>
<dbReference type="InterPro" id="IPR011701">
    <property type="entry name" value="MFS"/>
</dbReference>
<feature type="transmembrane region" description="Helical" evidence="7">
    <location>
        <begin position="49"/>
        <end position="67"/>
    </location>
</feature>
<evidence type="ECO:0000256" key="3">
    <source>
        <dbReference type="ARBA" id="ARBA00022475"/>
    </source>
</evidence>
<dbReference type="GO" id="GO:0022857">
    <property type="term" value="F:transmembrane transporter activity"/>
    <property type="evidence" value="ECO:0007669"/>
    <property type="project" value="InterPro"/>
</dbReference>
<dbReference type="Pfam" id="PF07690">
    <property type="entry name" value="MFS_1"/>
    <property type="match status" value="2"/>
</dbReference>
<dbReference type="PANTHER" id="PTHR42718:SF46">
    <property type="entry name" value="BLR6921 PROTEIN"/>
    <property type="match status" value="1"/>
</dbReference>
<dbReference type="RefSeq" id="WP_055113748.1">
    <property type="nucleotide sequence ID" value="NZ_CXWA01000001.1"/>
</dbReference>
<feature type="transmembrane region" description="Helical" evidence="7">
    <location>
        <begin position="79"/>
        <end position="98"/>
    </location>
</feature>
<feature type="transmembrane region" description="Helical" evidence="7">
    <location>
        <begin position="136"/>
        <end position="155"/>
    </location>
</feature>
<evidence type="ECO:0000259" key="8">
    <source>
        <dbReference type="PROSITE" id="PS50850"/>
    </source>
</evidence>